<dbReference type="FunFam" id="3.30.420.10:FF:000006">
    <property type="entry name" value="Ribonuclease HII"/>
    <property type="match status" value="1"/>
</dbReference>
<comment type="similarity">
    <text evidence="5 14 16">Belongs to the RNase HII family.</text>
</comment>
<keyword evidence="9 14" id="KW-0540">Nuclease</keyword>
<dbReference type="Gene3D" id="3.30.420.10">
    <property type="entry name" value="Ribonuclease H-like superfamily/Ribonuclease H"/>
    <property type="match status" value="1"/>
</dbReference>
<dbReference type="RefSeq" id="WP_087060169.1">
    <property type="nucleotide sequence ID" value="NZ_FUKW01000159.1"/>
</dbReference>
<evidence type="ECO:0000256" key="11">
    <source>
        <dbReference type="ARBA" id="ARBA00022759"/>
    </source>
</evidence>
<evidence type="ECO:0000256" key="10">
    <source>
        <dbReference type="ARBA" id="ARBA00022723"/>
    </source>
</evidence>
<evidence type="ECO:0000259" key="17">
    <source>
        <dbReference type="PROSITE" id="PS51975"/>
    </source>
</evidence>
<dbReference type="InterPro" id="IPR001352">
    <property type="entry name" value="RNase_HII/HIII"/>
</dbReference>
<dbReference type="InterPro" id="IPR022898">
    <property type="entry name" value="RNase_HII"/>
</dbReference>
<keyword evidence="11 14" id="KW-0255">Endonuclease</keyword>
<evidence type="ECO:0000256" key="2">
    <source>
        <dbReference type="ARBA" id="ARBA00001946"/>
    </source>
</evidence>
<evidence type="ECO:0000256" key="14">
    <source>
        <dbReference type="HAMAP-Rule" id="MF_00052"/>
    </source>
</evidence>
<evidence type="ECO:0000256" key="3">
    <source>
        <dbReference type="ARBA" id="ARBA00004065"/>
    </source>
</evidence>
<dbReference type="Proteomes" id="UP000195611">
    <property type="component" value="Unassembled WGS sequence"/>
</dbReference>
<keyword evidence="8 14" id="KW-0963">Cytoplasm</keyword>
<feature type="binding site" evidence="14 15">
    <location>
        <position position="79"/>
    </location>
    <ligand>
        <name>a divalent metal cation</name>
        <dbReference type="ChEBI" id="CHEBI:60240"/>
    </ligand>
</feature>
<dbReference type="CDD" id="cd07182">
    <property type="entry name" value="RNase_HII_bacteria_HII_like"/>
    <property type="match status" value="1"/>
</dbReference>
<evidence type="ECO:0000256" key="4">
    <source>
        <dbReference type="ARBA" id="ARBA00004496"/>
    </source>
</evidence>
<evidence type="ECO:0000256" key="7">
    <source>
        <dbReference type="ARBA" id="ARBA00019179"/>
    </source>
</evidence>
<dbReference type="GO" id="GO:0004523">
    <property type="term" value="F:RNA-DNA hybrid ribonuclease activity"/>
    <property type="evidence" value="ECO:0007669"/>
    <property type="project" value="UniProtKB-UniRule"/>
</dbReference>
<dbReference type="PANTHER" id="PTHR10954">
    <property type="entry name" value="RIBONUCLEASE H2 SUBUNIT A"/>
    <property type="match status" value="1"/>
</dbReference>
<keyword evidence="10 14" id="KW-0479">Metal-binding</keyword>
<comment type="cofactor">
    <cofactor evidence="2">
        <name>Mg(2+)</name>
        <dbReference type="ChEBI" id="CHEBI:18420"/>
    </cofactor>
</comment>
<keyword evidence="12 14" id="KW-0378">Hydrolase</keyword>
<evidence type="ECO:0000313" key="18">
    <source>
        <dbReference type="EMBL" id="SJN45089.1"/>
    </source>
</evidence>
<keyword evidence="13 14" id="KW-0464">Manganese</keyword>
<dbReference type="NCBIfam" id="NF000594">
    <property type="entry name" value="PRK00015.1-1"/>
    <property type="match status" value="1"/>
</dbReference>
<evidence type="ECO:0000256" key="5">
    <source>
        <dbReference type="ARBA" id="ARBA00007383"/>
    </source>
</evidence>
<dbReference type="GO" id="GO:0043137">
    <property type="term" value="P:DNA replication, removal of RNA primer"/>
    <property type="evidence" value="ECO:0007669"/>
    <property type="project" value="TreeGrafter"/>
</dbReference>
<dbReference type="InterPro" id="IPR036397">
    <property type="entry name" value="RNaseH_sf"/>
</dbReference>
<name>A0A1R4KLG7_9LACT</name>
<reference evidence="18 19" key="1">
    <citation type="submission" date="2017-02" db="EMBL/GenBank/DDBJ databases">
        <authorList>
            <person name="Peterson S.W."/>
        </authorList>
    </citation>
    <scope>NUCLEOTIDE SEQUENCE [LARGE SCALE GENOMIC DNA]</scope>
    <source>
        <strain evidence="18 19">42ea</strain>
    </source>
</reference>
<feature type="domain" description="RNase H type-2" evidence="17">
    <location>
        <begin position="72"/>
        <end position="257"/>
    </location>
</feature>
<gene>
    <name evidence="14" type="primary">rnhB</name>
    <name evidence="18" type="ORF">FM115_10920</name>
</gene>
<evidence type="ECO:0000256" key="15">
    <source>
        <dbReference type="PROSITE-ProRule" id="PRU01319"/>
    </source>
</evidence>
<comment type="function">
    <text evidence="3 14 16">Endonuclease that specifically degrades the RNA of RNA-DNA hybrids.</text>
</comment>
<proteinExistence type="inferred from homology"/>
<comment type="cofactor">
    <cofactor evidence="14 15">
        <name>Mn(2+)</name>
        <dbReference type="ChEBI" id="CHEBI:29035"/>
    </cofactor>
    <cofactor evidence="14 15">
        <name>Mg(2+)</name>
        <dbReference type="ChEBI" id="CHEBI:18420"/>
    </cofactor>
    <text evidence="14 15">Manganese or magnesium. Binds 1 divalent metal ion per monomer in the absence of substrate. May bind a second metal ion after substrate binding.</text>
</comment>
<evidence type="ECO:0000256" key="12">
    <source>
        <dbReference type="ARBA" id="ARBA00022801"/>
    </source>
</evidence>
<evidence type="ECO:0000256" key="9">
    <source>
        <dbReference type="ARBA" id="ARBA00022722"/>
    </source>
</evidence>
<accession>A0A1R4KLG7</accession>
<dbReference type="AlphaFoldDB" id="A0A1R4KLG7"/>
<dbReference type="Pfam" id="PF01351">
    <property type="entry name" value="RNase_HII"/>
    <property type="match status" value="1"/>
</dbReference>
<dbReference type="PANTHER" id="PTHR10954:SF18">
    <property type="entry name" value="RIBONUCLEASE HII"/>
    <property type="match status" value="1"/>
</dbReference>
<protein>
    <recommendedName>
        <fullName evidence="7 14">Ribonuclease HII</fullName>
        <shortName evidence="14">RNase HII</shortName>
        <ecNumber evidence="6 14">3.1.26.4</ecNumber>
    </recommendedName>
</protein>
<dbReference type="EC" id="3.1.26.4" evidence="6 14"/>
<feature type="binding site" evidence="14 15">
    <location>
        <position position="78"/>
    </location>
    <ligand>
        <name>a divalent metal cation</name>
        <dbReference type="ChEBI" id="CHEBI:60240"/>
    </ligand>
</feature>
<dbReference type="GO" id="GO:0030145">
    <property type="term" value="F:manganese ion binding"/>
    <property type="evidence" value="ECO:0007669"/>
    <property type="project" value="UniProtKB-UniRule"/>
</dbReference>
<evidence type="ECO:0000256" key="8">
    <source>
        <dbReference type="ARBA" id="ARBA00022490"/>
    </source>
</evidence>
<evidence type="ECO:0000256" key="16">
    <source>
        <dbReference type="RuleBase" id="RU003515"/>
    </source>
</evidence>
<evidence type="ECO:0000313" key="19">
    <source>
        <dbReference type="Proteomes" id="UP000195611"/>
    </source>
</evidence>
<dbReference type="InterPro" id="IPR024567">
    <property type="entry name" value="RNase_HII/HIII_dom"/>
</dbReference>
<dbReference type="HAMAP" id="MF_00052_B">
    <property type="entry name" value="RNase_HII_B"/>
    <property type="match status" value="1"/>
</dbReference>
<comment type="catalytic activity">
    <reaction evidence="1 14 15 16">
        <text>Endonucleolytic cleavage to 5'-phosphomonoester.</text>
        <dbReference type="EC" id="3.1.26.4"/>
    </reaction>
</comment>
<dbReference type="NCBIfam" id="NF000595">
    <property type="entry name" value="PRK00015.1-3"/>
    <property type="match status" value="1"/>
</dbReference>
<dbReference type="PROSITE" id="PS51975">
    <property type="entry name" value="RNASE_H_2"/>
    <property type="match status" value="1"/>
</dbReference>
<dbReference type="SUPFAM" id="SSF53098">
    <property type="entry name" value="Ribonuclease H-like"/>
    <property type="match status" value="1"/>
</dbReference>
<dbReference type="InterPro" id="IPR012337">
    <property type="entry name" value="RNaseH-like_sf"/>
</dbReference>
<dbReference type="GO" id="GO:0005737">
    <property type="term" value="C:cytoplasm"/>
    <property type="evidence" value="ECO:0007669"/>
    <property type="project" value="UniProtKB-SubCell"/>
</dbReference>
<dbReference type="EMBL" id="FUKW01000159">
    <property type="protein sequence ID" value="SJN45089.1"/>
    <property type="molecule type" value="Genomic_DNA"/>
</dbReference>
<organism evidence="18 19">
    <name type="scientific">Marinilactibacillus psychrotolerans 42ea</name>
    <dbReference type="NCBI Taxonomy" id="1255609"/>
    <lineage>
        <taxon>Bacteria</taxon>
        <taxon>Bacillati</taxon>
        <taxon>Bacillota</taxon>
        <taxon>Bacilli</taxon>
        <taxon>Lactobacillales</taxon>
        <taxon>Carnobacteriaceae</taxon>
        <taxon>Marinilactibacillus</taxon>
    </lineage>
</organism>
<dbReference type="GO" id="GO:0003723">
    <property type="term" value="F:RNA binding"/>
    <property type="evidence" value="ECO:0007669"/>
    <property type="project" value="UniProtKB-UniRule"/>
</dbReference>
<comment type="subcellular location">
    <subcellularLocation>
        <location evidence="4 14">Cytoplasm</location>
    </subcellularLocation>
</comment>
<evidence type="ECO:0000256" key="13">
    <source>
        <dbReference type="ARBA" id="ARBA00023211"/>
    </source>
</evidence>
<evidence type="ECO:0000256" key="6">
    <source>
        <dbReference type="ARBA" id="ARBA00012180"/>
    </source>
</evidence>
<dbReference type="GO" id="GO:0006298">
    <property type="term" value="P:mismatch repair"/>
    <property type="evidence" value="ECO:0007669"/>
    <property type="project" value="TreeGrafter"/>
</dbReference>
<dbReference type="GO" id="GO:0032299">
    <property type="term" value="C:ribonuclease H2 complex"/>
    <property type="evidence" value="ECO:0007669"/>
    <property type="project" value="TreeGrafter"/>
</dbReference>
<feature type="binding site" evidence="14 15">
    <location>
        <position position="170"/>
    </location>
    <ligand>
        <name>a divalent metal cation</name>
        <dbReference type="ChEBI" id="CHEBI:60240"/>
    </ligand>
</feature>
<evidence type="ECO:0000256" key="1">
    <source>
        <dbReference type="ARBA" id="ARBA00000077"/>
    </source>
</evidence>
<sequence>MNELTIKEIKKILEKISELEDPRLQDFKKDNRKGVKNAIIQWEKARSKKEKLLMDYERMSDYERSAYAQGARIIAGIDEVGRGPLAGPVLAAAVILDPNKPIIGLNDSKKLSTSQKTLLYNEIHEKALGIGVGMVEANVIDEINIYQASKLAMVKAVKELDSMPDFLLIDAMKLPLQLPQESIIKGDAKSISIAAASIIAKVERDRLMEEYHLKYPGYGFDQNAGYGTKQHLLGLDKKGITPIHRLSFAPVKERLSI</sequence>